<dbReference type="InterPro" id="IPR042094">
    <property type="entry name" value="T2SS_GspF_sf"/>
</dbReference>
<feature type="compositionally biased region" description="Polar residues" evidence="6">
    <location>
        <begin position="32"/>
        <end position="49"/>
    </location>
</feature>
<evidence type="ECO:0000256" key="4">
    <source>
        <dbReference type="ARBA" id="ARBA00022989"/>
    </source>
</evidence>
<dbReference type="EMBL" id="CP009518">
    <property type="protein sequence ID" value="AKB84942.1"/>
    <property type="molecule type" value="Genomic_DNA"/>
</dbReference>
<feature type="domain" description="Type II secretion system protein GspF" evidence="8">
    <location>
        <begin position="241"/>
        <end position="368"/>
    </location>
</feature>
<dbReference type="GO" id="GO:0005886">
    <property type="term" value="C:plasma membrane"/>
    <property type="evidence" value="ECO:0007669"/>
    <property type="project" value="UniProtKB-SubCell"/>
</dbReference>
<dbReference type="GeneID" id="24893413"/>
<evidence type="ECO:0000256" key="3">
    <source>
        <dbReference type="ARBA" id="ARBA00022692"/>
    </source>
</evidence>
<evidence type="ECO:0000313" key="10">
    <source>
        <dbReference type="Proteomes" id="UP000033048"/>
    </source>
</evidence>
<name>A0A0E3SRR6_METMT</name>
<feature type="compositionally biased region" description="Acidic residues" evidence="6">
    <location>
        <begin position="14"/>
        <end position="31"/>
    </location>
</feature>
<evidence type="ECO:0000259" key="8">
    <source>
        <dbReference type="Pfam" id="PF00482"/>
    </source>
</evidence>
<dbReference type="Proteomes" id="UP000033048">
    <property type="component" value="Chromosome"/>
</dbReference>
<feature type="domain" description="Type II secretion system protein GspF" evidence="8">
    <location>
        <begin position="556"/>
        <end position="681"/>
    </location>
</feature>
<feature type="region of interest" description="Disordered" evidence="6">
    <location>
        <begin position="1"/>
        <end position="60"/>
    </location>
</feature>
<dbReference type="RefSeq" id="WP_231622123.1">
    <property type="nucleotide sequence ID" value="NZ_CP009518.1"/>
</dbReference>
<feature type="transmembrane region" description="Helical" evidence="7">
    <location>
        <begin position="382"/>
        <end position="405"/>
    </location>
</feature>
<dbReference type="InterPro" id="IPR056569">
    <property type="entry name" value="ArlJ-like"/>
</dbReference>
<evidence type="ECO:0000313" key="9">
    <source>
        <dbReference type="EMBL" id="AKB84942.1"/>
    </source>
</evidence>
<proteinExistence type="predicted"/>
<comment type="subcellular location">
    <subcellularLocation>
        <location evidence="1">Cell membrane</location>
        <topology evidence="1">Multi-pass membrane protein</topology>
    </subcellularLocation>
</comment>
<dbReference type="Gene3D" id="1.20.81.30">
    <property type="entry name" value="Type II secretion system (T2SS), domain F"/>
    <property type="match status" value="1"/>
</dbReference>
<evidence type="ECO:0000256" key="5">
    <source>
        <dbReference type="ARBA" id="ARBA00023136"/>
    </source>
</evidence>
<evidence type="ECO:0000256" key="6">
    <source>
        <dbReference type="SAM" id="MobiDB-lite"/>
    </source>
</evidence>
<sequence>MTEDISREKGREDEIQEDIPDMIDDTEDQEIFQDSSSEYDQNSDPSSYSDPEFSDEAKNPDVTNVSSVKRKVSFLDNIKSKISGGPKKDSGTFDKFFDHLTIFKKIPFALLGDRIQARKEKYENLQVQLFQARVPLSYEMYVSNAIFYSVLCCIFGVILGLILSYIVVSVVGLPATLTNLEFSQSTSWILQFKSLFVSFFITVLFAAMIGGATYGLFMLYPGFKAGERKGDIDRHLPYAVTFMYALSKGGMNIIEVFRLLARSEDTYGEVSKEIDAILREMDYFGHDLRTAISNISDITPSERFQDLMQNLLTIIDSGGSIPRYFQDKSDQYLQKSIVDQKGFLETLALLAESYVTAFVAGPLFIIILGVMMAVMGSGSETMVYAIIYAVLPIGSLMFVVMISIITPSESGEPDELPTSLILDHGIPQMPEYLEPVYDEVGELIDETEEKVHERGLYEDLASSKKSLAIRNFLMNPLVPLVDKPLYTLAITLPIAFLSILIPFWLNKGNLYTTTDIVAFIDDYIVLGLFMVIVPLAIFHEVKSHRKKSLEKQFPDFLKKLASTNETGMTLRDSIKLMANSGKGSFGREVHRIWRDIFWGMNVNDSLIRFANRLRTHVIARSMTLITKANESSGDVGEVLLVAARDAASEQAMKRERSMNMMIYIVIIYIAFFVFVGVIYVISTTFLAEMANAGEKMAEAGTQAGGFLGNFDLDAYTRLFMHASLLQGLSSGLMAGAMGEGNVLSGLKHSIVMITIGYLIFTLFV</sequence>
<keyword evidence="2" id="KW-1003">Cell membrane</keyword>
<dbReference type="HOGENOM" id="CLU_017646_1_1_2"/>
<evidence type="ECO:0000256" key="1">
    <source>
        <dbReference type="ARBA" id="ARBA00004651"/>
    </source>
</evidence>
<dbReference type="PANTHER" id="PTHR35402">
    <property type="entry name" value="INTEGRAL MEMBRANE PROTEIN-RELATED"/>
    <property type="match status" value="1"/>
</dbReference>
<keyword evidence="4 7" id="KW-1133">Transmembrane helix</keyword>
<dbReference type="PANTHER" id="PTHR35402:SF1">
    <property type="entry name" value="TYPE II SECRETION SYSTEM PROTEIN GSPF DOMAIN-CONTAINING PROTEIN"/>
    <property type="match status" value="1"/>
</dbReference>
<dbReference type="STRING" id="1434104.MCMEM_0889"/>
<feature type="transmembrane region" description="Helical" evidence="7">
    <location>
        <begin position="745"/>
        <end position="763"/>
    </location>
</feature>
<feature type="transmembrane region" description="Helical" evidence="7">
    <location>
        <begin position="145"/>
        <end position="175"/>
    </location>
</feature>
<keyword evidence="5 7" id="KW-0472">Membrane</keyword>
<protein>
    <submittedName>
        <fullName evidence="9">Transporter</fullName>
    </submittedName>
</protein>
<evidence type="ECO:0000256" key="7">
    <source>
        <dbReference type="SAM" id="Phobius"/>
    </source>
</evidence>
<dbReference type="AlphaFoldDB" id="A0A0E3SRR6"/>
<feature type="transmembrane region" description="Helical" evidence="7">
    <location>
        <begin position="195"/>
        <end position="220"/>
    </location>
</feature>
<feature type="transmembrane region" description="Helical" evidence="7">
    <location>
        <begin position="485"/>
        <end position="504"/>
    </location>
</feature>
<dbReference type="KEGG" id="mmet:MCMEM_0889"/>
<keyword evidence="3 7" id="KW-0812">Transmembrane</keyword>
<evidence type="ECO:0000256" key="2">
    <source>
        <dbReference type="ARBA" id="ARBA00022475"/>
    </source>
</evidence>
<dbReference type="Pfam" id="PF00482">
    <property type="entry name" value="T2SSF"/>
    <property type="match status" value="2"/>
</dbReference>
<gene>
    <name evidence="9" type="ORF">MCMEM_0889</name>
</gene>
<feature type="transmembrane region" description="Helical" evidence="7">
    <location>
        <begin position="660"/>
        <end position="681"/>
    </location>
</feature>
<reference evidence="9 10" key="1">
    <citation type="submission" date="2014-07" db="EMBL/GenBank/DDBJ databases">
        <title>Methanogenic archaea and the global carbon cycle.</title>
        <authorList>
            <person name="Henriksen J.R."/>
            <person name="Luke J."/>
            <person name="Reinhart S."/>
            <person name="Benedict M.N."/>
            <person name="Youngblut N.D."/>
            <person name="Metcalf M.E."/>
            <person name="Whitaker R.J."/>
            <person name="Metcalf W.W."/>
        </authorList>
    </citation>
    <scope>NUCLEOTIDE SEQUENCE [LARGE SCALE GENOMIC DNA]</scope>
    <source>
        <strain evidence="9 10">MM1</strain>
    </source>
</reference>
<dbReference type="InterPro" id="IPR018076">
    <property type="entry name" value="T2SS_GspF_dom"/>
</dbReference>
<feature type="transmembrane region" description="Helical" evidence="7">
    <location>
        <begin position="354"/>
        <end position="376"/>
    </location>
</feature>
<keyword evidence="10" id="KW-1185">Reference proteome</keyword>
<accession>A0A0E3SRR6</accession>
<organism evidence="9 10">
    <name type="scientific">Methanococcoides methylutens MM1</name>
    <dbReference type="NCBI Taxonomy" id="1434104"/>
    <lineage>
        <taxon>Archaea</taxon>
        <taxon>Methanobacteriati</taxon>
        <taxon>Methanobacteriota</taxon>
        <taxon>Stenosarchaea group</taxon>
        <taxon>Methanomicrobia</taxon>
        <taxon>Methanosarcinales</taxon>
        <taxon>Methanosarcinaceae</taxon>
        <taxon>Methanococcoides</taxon>
    </lineage>
</organism>
<feature type="transmembrane region" description="Helical" evidence="7">
    <location>
        <begin position="516"/>
        <end position="538"/>
    </location>
</feature>
<feature type="compositionally biased region" description="Basic and acidic residues" evidence="6">
    <location>
        <begin position="1"/>
        <end position="13"/>
    </location>
</feature>